<dbReference type="AlphaFoldDB" id="H1YX75"/>
<dbReference type="PROSITE" id="PS51257">
    <property type="entry name" value="PROKAR_LIPOPROTEIN"/>
    <property type="match status" value="1"/>
</dbReference>
<keyword evidence="2" id="KW-1185">Reference proteome</keyword>
<accession>H1YX75</accession>
<dbReference type="InParanoid" id="H1YX75"/>
<organism evidence="1 2">
    <name type="scientific">Methanoplanus limicola DSM 2279</name>
    <dbReference type="NCBI Taxonomy" id="937775"/>
    <lineage>
        <taxon>Archaea</taxon>
        <taxon>Methanobacteriati</taxon>
        <taxon>Methanobacteriota</taxon>
        <taxon>Stenosarchaea group</taxon>
        <taxon>Methanomicrobia</taxon>
        <taxon>Methanomicrobiales</taxon>
        <taxon>Methanomicrobiaceae</taxon>
        <taxon>Methanoplanus</taxon>
    </lineage>
</organism>
<reference evidence="1 2" key="1">
    <citation type="submission" date="2011-10" db="EMBL/GenBank/DDBJ databases">
        <title>The Improved High-Quality Draft genome of Methanoplanus limicola DSM 2279.</title>
        <authorList>
            <consortium name="US DOE Joint Genome Institute (JGI-PGF)"/>
            <person name="Lucas S."/>
            <person name="Copeland A."/>
            <person name="Lapidus A."/>
            <person name="Glavina del Rio T."/>
            <person name="Dalin E."/>
            <person name="Tice H."/>
            <person name="Bruce D."/>
            <person name="Goodwin L."/>
            <person name="Pitluck S."/>
            <person name="Peters L."/>
            <person name="Mikhailova N."/>
            <person name="Lu M."/>
            <person name="Kyrpides N."/>
            <person name="Mavromatis K."/>
            <person name="Ivanova N."/>
            <person name="Markowitz V."/>
            <person name="Cheng J.-F."/>
            <person name="Hugenholtz P."/>
            <person name="Woyke T."/>
            <person name="Wu D."/>
            <person name="Wirth R."/>
            <person name="Brambilla E.-M."/>
            <person name="Klenk H.-P."/>
            <person name="Eisen J.A."/>
        </authorList>
    </citation>
    <scope>NUCLEOTIDE SEQUENCE [LARGE SCALE GENOMIC DNA]</scope>
    <source>
        <strain evidence="1 2">DSM 2279</strain>
    </source>
</reference>
<dbReference type="RefSeq" id="WP_004077825.1">
    <property type="nucleotide sequence ID" value="NZ_CM001436.1"/>
</dbReference>
<dbReference type="HOGENOM" id="CLU_1718229_0_0_2"/>
<evidence type="ECO:0008006" key="3">
    <source>
        <dbReference type="Google" id="ProtNLM"/>
    </source>
</evidence>
<dbReference type="Proteomes" id="UP000005741">
    <property type="component" value="Chromosome"/>
</dbReference>
<sequence length="152" mass="16631">MMKKLIFLIVLVAIGLILSAGCIYERDIPGPSENGEDSEDPYGLDYMNKTVEVEVEDSGYEESYNTMGGAGILDKAEGYYNEEYARDAYVNQVTVVSPAGTDYSDEDEYDYAIDNYGKTGGNPVDAIKNPENYSVQDSGTVILNTDSGEIDN</sequence>
<proteinExistence type="predicted"/>
<gene>
    <name evidence="1" type="ORF">Metlim_1777</name>
</gene>
<protein>
    <recommendedName>
        <fullName evidence="3">Lipoprotein</fullName>
    </recommendedName>
</protein>
<evidence type="ECO:0000313" key="2">
    <source>
        <dbReference type="Proteomes" id="UP000005741"/>
    </source>
</evidence>
<dbReference type="EMBL" id="CM001436">
    <property type="protein sequence ID" value="EHQ35878.1"/>
    <property type="molecule type" value="Genomic_DNA"/>
</dbReference>
<name>H1YX75_9EURY</name>
<evidence type="ECO:0000313" key="1">
    <source>
        <dbReference type="EMBL" id="EHQ35878.1"/>
    </source>
</evidence>